<protein>
    <submittedName>
        <fullName evidence="2">Uncharacterized protein</fullName>
    </submittedName>
</protein>
<sequence>MYTGKEMSPMGLGYCADGEMVGKKMMGRDNKDWIVGTKNGIKIWQRAPDAPLVCEEPVLKNEEIISGNDDVNSDIDSEEEEVKVQPEESAKEQTPEVMAKIEMPPQAPKKRGRPAKVKEAKPENKEAEPGAKEEAKPKRKYTRKPKNTEDVVEEKKERKPRAKTEYNMYISEKLKELREKHKELKTTEYFKMAIAEWKVYKETKNTVA</sequence>
<proteinExistence type="predicted"/>
<name>A0A6C0CRC8_9ZZZZ</name>
<accession>A0A6C0CRC8</accession>
<feature type="compositionally biased region" description="Basic and acidic residues" evidence="1">
    <location>
        <begin position="82"/>
        <end position="94"/>
    </location>
</feature>
<dbReference type="EMBL" id="MN739479">
    <property type="protein sequence ID" value="QHT07108.1"/>
    <property type="molecule type" value="Genomic_DNA"/>
</dbReference>
<dbReference type="SUPFAM" id="SSF47095">
    <property type="entry name" value="HMG-box"/>
    <property type="match status" value="1"/>
</dbReference>
<feature type="compositionally biased region" description="Basic and acidic residues" evidence="1">
    <location>
        <begin position="116"/>
        <end position="136"/>
    </location>
</feature>
<dbReference type="AlphaFoldDB" id="A0A6C0CRC8"/>
<reference evidence="2" key="1">
    <citation type="journal article" date="2020" name="Nature">
        <title>Giant virus diversity and host interactions through global metagenomics.</title>
        <authorList>
            <person name="Schulz F."/>
            <person name="Roux S."/>
            <person name="Paez-Espino D."/>
            <person name="Jungbluth S."/>
            <person name="Walsh D.A."/>
            <person name="Denef V.J."/>
            <person name="McMahon K.D."/>
            <person name="Konstantinidis K.T."/>
            <person name="Eloe-Fadrosh E.A."/>
            <person name="Kyrpides N.C."/>
            <person name="Woyke T."/>
        </authorList>
    </citation>
    <scope>NUCLEOTIDE SEQUENCE</scope>
    <source>
        <strain evidence="2">GVMAG-M-3300021962-46</strain>
    </source>
</reference>
<dbReference type="InterPro" id="IPR036910">
    <property type="entry name" value="HMG_box_dom_sf"/>
</dbReference>
<feature type="compositionally biased region" description="Basic and acidic residues" evidence="1">
    <location>
        <begin position="146"/>
        <end position="157"/>
    </location>
</feature>
<evidence type="ECO:0000313" key="2">
    <source>
        <dbReference type="EMBL" id="QHT07108.1"/>
    </source>
</evidence>
<evidence type="ECO:0000256" key="1">
    <source>
        <dbReference type="SAM" id="MobiDB-lite"/>
    </source>
</evidence>
<feature type="region of interest" description="Disordered" evidence="1">
    <location>
        <begin position="64"/>
        <end position="164"/>
    </location>
</feature>
<organism evidence="2">
    <name type="scientific">viral metagenome</name>
    <dbReference type="NCBI Taxonomy" id="1070528"/>
    <lineage>
        <taxon>unclassified sequences</taxon>
        <taxon>metagenomes</taxon>
        <taxon>organismal metagenomes</taxon>
    </lineage>
</organism>
<feature type="compositionally biased region" description="Acidic residues" evidence="1">
    <location>
        <begin position="71"/>
        <end position="81"/>
    </location>
</feature>